<dbReference type="EMBL" id="CP024923">
    <property type="protein sequence ID" value="ATY30894.1"/>
    <property type="molecule type" value="Genomic_DNA"/>
</dbReference>
<reference evidence="2 3" key="1">
    <citation type="submission" date="2017-11" db="EMBL/GenBank/DDBJ databases">
        <title>Complete genome sequence of Sphingomonas sp. Strain Cra20, a psychrotolerant potential plant growth promoting rhizobacteria.</title>
        <authorList>
            <person name="Luo Y."/>
        </authorList>
    </citation>
    <scope>NUCLEOTIDE SEQUENCE [LARGE SCALE GENOMIC DNA]</scope>
    <source>
        <strain evidence="2 3">Cra20</strain>
    </source>
</reference>
<evidence type="ECO:0000313" key="2">
    <source>
        <dbReference type="EMBL" id="ATY30894.1"/>
    </source>
</evidence>
<feature type="coiled-coil region" evidence="1">
    <location>
        <begin position="57"/>
        <end position="84"/>
    </location>
</feature>
<keyword evidence="1" id="KW-0175">Coiled coil</keyword>
<name>A0A2K8MD76_9SPHN</name>
<proteinExistence type="predicted"/>
<protein>
    <submittedName>
        <fullName evidence="2">Uncharacterized protein</fullName>
    </submittedName>
</protein>
<gene>
    <name evidence="2" type="ORF">CVN68_01925</name>
</gene>
<evidence type="ECO:0000256" key="1">
    <source>
        <dbReference type="SAM" id="Coils"/>
    </source>
</evidence>
<dbReference type="AlphaFoldDB" id="A0A2K8MD76"/>
<evidence type="ECO:0000313" key="3">
    <source>
        <dbReference type="Proteomes" id="UP000229081"/>
    </source>
</evidence>
<organism evidence="2 3">
    <name type="scientific">Sphingomonas psychrotolerans</name>
    <dbReference type="NCBI Taxonomy" id="1327635"/>
    <lineage>
        <taxon>Bacteria</taxon>
        <taxon>Pseudomonadati</taxon>
        <taxon>Pseudomonadota</taxon>
        <taxon>Alphaproteobacteria</taxon>
        <taxon>Sphingomonadales</taxon>
        <taxon>Sphingomonadaceae</taxon>
        <taxon>Sphingomonas</taxon>
    </lineage>
</organism>
<dbReference type="Proteomes" id="UP000229081">
    <property type="component" value="Chromosome"/>
</dbReference>
<keyword evidence="3" id="KW-1185">Reference proteome</keyword>
<sequence length="149" mass="15859">MQVFDAAASAATLDPAAMMQEFAAGDPRMAALVEMMQAQRAQPCNDVAAPDERDELIVEMSARLDAAEARLTKMTRIARQLHEAGRAASQRLSNLAAALGACGLCWGDDPACLGCRGRGRPGMVRPDPQIRAELFGAQSPAREAAMHSH</sequence>
<accession>A0A2K8MD76</accession>
<dbReference type="KEGG" id="sphc:CVN68_01925"/>
<dbReference type="OrthoDB" id="7569159at2"/>